<keyword evidence="3 8" id="KW-1003">Cell membrane</keyword>
<keyword evidence="12" id="KW-1185">Reference proteome</keyword>
<keyword evidence="2 8" id="KW-0813">Transport</keyword>
<reference evidence="11 12" key="1">
    <citation type="submission" date="2020-11" db="EMBL/GenBank/DDBJ databases">
        <title>Fusibacter basophilias sp. nov.</title>
        <authorList>
            <person name="Qiu D."/>
        </authorList>
    </citation>
    <scope>NUCLEOTIDE SEQUENCE [LARGE SCALE GENOMIC DNA]</scope>
    <source>
        <strain evidence="11 12">Q10-2</strain>
    </source>
</reference>
<dbReference type="InterPro" id="IPR004501">
    <property type="entry name" value="PTS_EIIC_3"/>
</dbReference>
<gene>
    <name evidence="11" type="ORF">ISU02_15220</name>
</gene>
<accession>A0ABR9ZVL3</accession>
<evidence type="ECO:0000313" key="11">
    <source>
        <dbReference type="EMBL" id="MBF4694460.1"/>
    </source>
</evidence>
<comment type="function">
    <text evidence="8">The phosphoenolpyruvate-dependent sugar phosphotransferase system (PTS), a major carbohydrate active -transport system, catalyzes the phosphorylation of incoming sugar substrates concomitant with their translocation across the cell membrane.</text>
</comment>
<feature type="transmembrane region" description="Helical" evidence="9">
    <location>
        <begin position="324"/>
        <end position="345"/>
    </location>
</feature>
<feature type="transmembrane region" description="Helical" evidence="9">
    <location>
        <begin position="68"/>
        <end position="89"/>
    </location>
</feature>
<keyword evidence="5 9" id="KW-0812">Transmembrane</keyword>
<evidence type="ECO:0000256" key="7">
    <source>
        <dbReference type="ARBA" id="ARBA00023136"/>
    </source>
</evidence>
<dbReference type="InterPro" id="IPR051088">
    <property type="entry name" value="PTS_Sugar-EIIC/EIIB"/>
</dbReference>
<feature type="transmembrane region" description="Helical" evidence="9">
    <location>
        <begin position="225"/>
        <end position="246"/>
    </location>
</feature>
<evidence type="ECO:0000256" key="1">
    <source>
        <dbReference type="ARBA" id="ARBA00004651"/>
    </source>
</evidence>
<evidence type="ECO:0000256" key="8">
    <source>
        <dbReference type="PIRNR" id="PIRNR006351"/>
    </source>
</evidence>
<evidence type="ECO:0000256" key="6">
    <source>
        <dbReference type="ARBA" id="ARBA00022989"/>
    </source>
</evidence>
<evidence type="ECO:0000259" key="10">
    <source>
        <dbReference type="PROSITE" id="PS51105"/>
    </source>
</evidence>
<name>A0ABR9ZVL3_9FIRM</name>
<evidence type="ECO:0000256" key="2">
    <source>
        <dbReference type="ARBA" id="ARBA00022448"/>
    </source>
</evidence>
<feature type="transmembrane region" description="Helical" evidence="9">
    <location>
        <begin position="253"/>
        <end position="269"/>
    </location>
</feature>
<dbReference type="InterPro" id="IPR004796">
    <property type="entry name" value="PTS_IIC_cello"/>
</dbReference>
<feature type="transmembrane region" description="Helical" evidence="9">
    <location>
        <begin position="351"/>
        <end position="376"/>
    </location>
</feature>
<dbReference type="Proteomes" id="UP000614200">
    <property type="component" value="Unassembled WGS sequence"/>
</dbReference>
<evidence type="ECO:0000256" key="3">
    <source>
        <dbReference type="ARBA" id="ARBA00022475"/>
    </source>
</evidence>
<evidence type="ECO:0000313" key="12">
    <source>
        <dbReference type="Proteomes" id="UP000614200"/>
    </source>
</evidence>
<keyword evidence="7 8" id="KW-0472">Membrane</keyword>
<proteinExistence type="predicted"/>
<keyword evidence="4 8" id="KW-0762">Sugar transport</keyword>
<dbReference type="RefSeq" id="WP_194702695.1">
    <property type="nucleotide sequence ID" value="NZ_JADKNH010000009.1"/>
</dbReference>
<protein>
    <recommendedName>
        <fullName evidence="8">Permease IIC component</fullName>
    </recommendedName>
</protein>
<feature type="transmembrane region" description="Helical" evidence="9">
    <location>
        <begin position="289"/>
        <end position="312"/>
    </location>
</feature>
<organism evidence="11 12">
    <name type="scientific">Fusibacter ferrireducens</name>
    <dbReference type="NCBI Taxonomy" id="2785058"/>
    <lineage>
        <taxon>Bacteria</taxon>
        <taxon>Bacillati</taxon>
        <taxon>Bacillota</taxon>
        <taxon>Clostridia</taxon>
        <taxon>Eubacteriales</taxon>
        <taxon>Eubacteriales Family XII. Incertae Sedis</taxon>
        <taxon>Fusibacter</taxon>
    </lineage>
</organism>
<keyword evidence="6 9" id="KW-1133">Transmembrane helix</keyword>
<feature type="transmembrane region" description="Helical" evidence="9">
    <location>
        <begin position="388"/>
        <end position="415"/>
    </location>
</feature>
<dbReference type="NCBIfam" id="TIGR00410">
    <property type="entry name" value="lacE"/>
    <property type="match status" value="1"/>
</dbReference>
<comment type="subcellular location">
    <subcellularLocation>
        <location evidence="1">Cell membrane</location>
        <topology evidence="1">Multi-pass membrane protein</topology>
    </subcellularLocation>
</comment>
<dbReference type="InterPro" id="IPR003352">
    <property type="entry name" value="PTS_EIIC"/>
</dbReference>
<feature type="transmembrane region" description="Helical" evidence="9">
    <location>
        <begin position="185"/>
        <end position="205"/>
    </location>
</feature>
<dbReference type="PIRSF" id="PIRSF006351">
    <property type="entry name" value="PTS_EIIC-Cellobiose"/>
    <property type="match status" value="1"/>
</dbReference>
<dbReference type="EMBL" id="JADKNH010000009">
    <property type="protein sequence ID" value="MBF4694460.1"/>
    <property type="molecule type" value="Genomic_DNA"/>
</dbReference>
<dbReference type="PROSITE" id="PS51105">
    <property type="entry name" value="PTS_EIIC_TYPE_3"/>
    <property type="match status" value="1"/>
</dbReference>
<evidence type="ECO:0000256" key="5">
    <source>
        <dbReference type="ARBA" id="ARBA00022692"/>
    </source>
</evidence>
<dbReference type="Pfam" id="PF02378">
    <property type="entry name" value="PTS_EIIC"/>
    <property type="match status" value="1"/>
</dbReference>
<comment type="caution">
    <text evidence="11">The sequence shown here is derived from an EMBL/GenBank/DDBJ whole genome shotgun (WGS) entry which is preliminary data.</text>
</comment>
<dbReference type="PANTHER" id="PTHR33989">
    <property type="match status" value="1"/>
</dbReference>
<evidence type="ECO:0000256" key="4">
    <source>
        <dbReference type="ARBA" id="ARBA00022597"/>
    </source>
</evidence>
<feature type="transmembrane region" description="Helical" evidence="9">
    <location>
        <begin position="101"/>
        <end position="121"/>
    </location>
</feature>
<feature type="transmembrane region" description="Helical" evidence="9">
    <location>
        <begin position="141"/>
        <end position="164"/>
    </location>
</feature>
<sequence length="433" mass="46739">MEKFQRIMERSLIPVATKLASNKYLKAVSGGFSALLVIVMVGAIASLLAGLNIPAYQAILISTGLKGMIGWISTYTTGMIALYAVFLIGKSLADQLECKDQSIIVGITTLLMFLLTIPTGVTGVTEEGVKVVTASAIKITYFGAPGLFTAIILGLIVPNIYNVFVKKNIVIKMPEGVPPQIANGFSGILPCAFLAMVFIIIRWGVSLTSWGTLNDMIYGVLRAPLGTFTESPFTFMLLLIVCNLLWWFGIHGGMVVMPFLSILYMTPALENLDALANGVAMPNLLMNTWWFVFAQVGGSGGIIGLTILMTFFAKSERFKAVGKIAILPSLCGISEPIVFGAPLVLNVMLLIPMILAPLVAFLLSYFMTVIGVLPYLNGIQLSTGTPIVFAGILAGGWRAGLWQLVIVVIQFFIYLPFSKICDKQILDEEALES</sequence>
<feature type="domain" description="PTS EIIC type-3" evidence="10">
    <location>
        <begin position="8"/>
        <end position="417"/>
    </location>
</feature>
<feature type="transmembrane region" description="Helical" evidence="9">
    <location>
        <begin position="27"/>
        <end position="48"/>
    </location>
</feature>
<evidence type="ECO:0000256" key="9">
    <source>
        <dbReference type="SAM" id="Phobius"/>
    </source>
</evidence>
<dbReference type="PANTHER" id="PTHR33989:SF4">
    <property type="entry name" value="PTS SYSTEM N,N'-DIACETYLCHITOBIOSE-SPECIFIC EIIC COMPONENT"/>
    <property type="match status" value="1"/>
</dbReference>